<sequence length="388" mass="43173">MGWVTCELPGGDYHVIKVELKGPENTLRVRQVKVLGWKEGESIKILGQISASMAQQKNCEAETLRVFRLITSQVCAHIVQAIRMEATRVREEWEHAISSKENANSQPSDDDASSDAYCFELLSMVLALSGSNVGRQYLAQQLTLMQDLFSLLHTASPRVQRQVTSLLRRVLPEVTPVRLASIIGVKALPPADISDIIHSTEKGDWNKLCILDMFLGCIAKALTVQLKAKGTTISGTGGTVAGKGVTTVTLPMIFNSSYIRRDAWSRVTKNAIAETIIALTKMEEEHRSPVRCIATTRPMCDNHDDGETAAIILCNICGNLCTDCDRFLHLHRRTRSHQRQVFKEEEEAIKVDLHEGCGRTKLFWLMALADSKTMKAMVEFREHTGNLA</sequence>
<evidence type="ECO:0000313" key="3">
    <source>
        <dbReference type="Proteomes" id="UP001476798"/>
    </source>
</evidence>
<dbReference type="Proteomes" id="UP001476798">
    <property type="component" value="Unassembled WGS sequence"/>
</dbReference>
<proteinExistence type="predicted"/>
<gene>
    <name evidence="2" type="primary">MYCBP2_2</name>
    <name evidence="2" type="ORF">GOODEAATRI_007972</name>
</gene>
<dbReference type="PANTHER" id="PTHR45943">
    <property type="entry name" value="E3 UBIQUITIN-PROTEIN LIGASE MYCBP2"/>
    <property type="match status" value="1"/>
</dbReference>
<dbReference type="InterPro" id="IPR004939">
    <property type="entry name" value="APC_su10/DOC_dom"/>
</dbReference>
<evidence type="ECO:0000259" key="1">
    <source>
        <dbReference type="PROSITE" id="PS51284"/>
    </source>
</evidence>
<name>A0ABV0PM74_9TELE</name>
<dbReference type="EMBL" id="JAHRIO010080379">
    <property type="protein sequence ID" value="MEQ2184437.1"/>
    <property type="molecule type" value="Genomic_DNA"/>
</dbReference>
<dbReference type="PANTHER" id="PTHR45943:SF1">
    <property type="entry name" value="E3 UBIQUITIN-PROTEIN LIGASE MYCBP2"/>
    <property type="match status" value="1"/>
</dbReference>
<comment type="caution">
    <text evidence="2">The sequence shown here is derived from an EMBL/GenBank/DDBJ whole genome shotgun (WGS) entry which is preliminary data.</text>
</comment>
<keyword evidence="3" id="KW-1185">Reference proteome</keyword>
<dbReference type="CDD" id="cd19799">
    <property type="entry name" value="Bbox2_MYCBP2"/>
    <property type="match status" value="1"/>
</dbReference>
<reference evidence="2 3" key="1">
    <citation type="submission" date="2021-06" db="EMBL/GenBank/DDBJ databases">
        <authorList>
            <person name="Palmer J.M."/>
        </authorList>
    </citation>
    <scope>NUCLEOTIDE SEQUENCE [LARGE SCALE GENOMIC DNA]</scope>
    <source>
        <strain evidence="2 3">GA_2019</strain>
        <tissue evidence="2">Muscle</tissue>
    </source>
</reference>
<protein>
    <submittedName>
        <fullName evidence="2">E3 ubiquitin-protein ligase mycbp2</fullName>
    </submittedName>
</protein>
<organism evidence="2 3">
    <name type="scientific">Goodea atripinnis</name>
    <dbReference type="NCBI Taxonomy" id="208336"/>
    <lineage>
        <taxon>Eukaryota</taxon>
        <taxon>Metazoa</taxon>
        <taxon>Chordata</taxon>
        <taxon>Craniata</taxon>
        <taxon>Vertebrata</taxon>
        <taxon>Euteleostomi</taxon>
        <taxon>Actinopterygii</taxon>
        <taxon>Neopterygii</taxon>
        <taxon>Teleostei</taxon>
        <taxon>Neoteleostei</taxon>
        <taxon>Acanthomorphata</taxon>
        <taxon>Ovalentaria</taxon>
        <taxon>Atherinomorphae</taxon>
        <taxon>Cyprinodontiformes</taxon>
        <taxon>Goodeidae</taxon>
        <taxon>Goodea</taxon>
    </lineage>
</organism>
<evidence type="ECO:0000313" key="2">
    <source>
        <dbReference type="EMBL" id="MEQ2184437.1"/>
    </source>
</evidence>
<feature type="domain" description="DOC" evidence="1">
    <location>
        <begin position="1"/>
        <end position="61"/>
    </location>
</feature>
<dbReference type="PROSITE" id="PS51284">
    <property type="entry name" value="DOC"/>
    <property type="match status" value="1"/>
</dbReference>
<accession>A0ABV0PM74</accession>